<evidence type="ECO:0000256" key="1">
    <source>
        <dbReference type="SAM" id="Phobius"/>
    </source>
</evidence>
<accession>A0ABS6G1S7</accession>
<gene>
    <name evidence="2" type="ORF">KQI88_07830</name>
</gene>
<organism evidence="2 3">
    <name type="scientific">Alkaliphilus flagellatus</name>
    <dbReference type="NCBI Taxonomy" id="2841507"/>
    <lineage>
        <taxon>Bacteria</taxon>
        <taxon>Bacillati</taxon>
        <taxon>Bacillota</taxon>
        <taxon>Clostridia</taxon>
        <taxon>Peptostreptococcales</taxon>
        <taxon>Natronincolaceae</taxon>
        <taxon>Alkaliphilus</taxon>
    </lineage>
</organism>
<reference evidence="2 3" key="1">
    <citation type="submission" date="2021-06" db="EMBL/GenBank/DDBJ databases">
        <authorList>
            <person name="Sun Q."/>
            <person name="Li D."/>
        </authorList>
    </citation>
    <scope>NUCLEOTIDE SEQUENCE [LARGE SCALE GENOMIC DNA]</scope>
    <source>
        <strain evidence="2 3">MSJ-5</strain>
    </source>
</reference>
<keyword evidence="1" id="KW-0812">Transmembrane</keyword>
<name>A0ABS6G1S7_9FIRM</name>
<dbReference type="Proteomes" id="UP000779508">
    <property type="component" value="Unassembled WGS sequence"/>
</dbReference>
<sequence length="54" mass="5894">MNKNFRRIIFKAIGLAMGVATLVLNIIKPLEGKNAISLLSIGLICLAIDQLENK</sequence>
<protein>
    <submittedName>
        <fullName evidence="2">Uncharacterized protein</fullName>
    </submittedName>
</protein>
<feature type="transmembrane region" description="Helical" evidence="1">
    <location>
        <begin position="9"/>
        <end position="27"/>
    </location>
</feature>
<evidence type="ECO:0000313" key="2">
    <source>
        <dbReference type="EMBL" id="MBU5676323.1"/>
    </source>
</evidence>
<keyword evidence="1" id="KW-0472">Membrane</keyword>
<comment type="caution">
    <text evidence="2">The sequence shown here is derived from an EMBL/GenBank/DDBJ whole genome shotgun (WGS) entry which is preliminary data.</text>
</comment>
<keyword evidence="1" id="KW-1133">Transmembrane helix</keyword>
<keyword evidence="3" id="KW-1185">Reference proteome</keyword>
<proteinExistence type="predicted"/>
<dbReference type="RefSeq" id="WP_216416007.1">
    <property type="nucleotide sequence ID" value="NZ_JAHLQK010000003.1"/>
</dbReference>
<evidence type="ECO:0000313" key="3">
    <source>
        <dbReference type="Proteomes" id="UP000779508"/>
    </source>
</evidence>
<dbReference type="EMBL" id="JAHLQK010000003">
    <property type="protein sequence ID" value="MBU5676323.1"/>
    <property type="molecule type" value="Genomic_DNA"/>
</dbReference>